<sequence length="34" mass="3738">MSVSEAVTKMPYGFSLAQLRCVELAEHRLASEPS</sequence>
<dbReference type="EMBL" id="FOYL01000022">
    <property type="protein sequence ID" value="SFR29884.1"/>
    <property type="molecule type" value="Genomic_DNA"/>
</dbReference>
<keyword evidence="2" id="KW-1185">Reference proteome</keyword>
<reference evidence="2" key="1">
    <citation type="submission" date="2016-10" db="EMBL/GenBank/DDBJ databases">
        <authorList>
            <person name="Varghese N."/>
            <person name="Submissions S."/>
        </authorList>
    </citation>
    <scope>NUCLEOTIDE SEQUENCE [LARGE SCALE GENOMIC DNA]</scope>
    <source>
        <strain evidence="2">DSM 44232</strain>
    </source>
</reference>
<protein>
    <submittedName>
        <fullName evidence="1">Uncharacterized protein</fullName>
    </submittedName>
</protein>
<proteinExistence type="predicted"/>
<dbReference type="Proteomes" id="UP000198583">
    <property type="component" value="Unassembled WGS sequence"/>
</dbReference>
<dbReference type="AlphaFoldDB" id="A0A1I6FJ26"/>
<name>A0A1I6FJ26_9PSEU</name>
<evidence type="ECO:0000313" key="1">
    <source>
        <dbReference type="EMBL" id="SFR29884.1"/>
    </source>
</evidence>
<accession>A0A1I6FJ26</accession>
<organism evidence="1 2">
    <name type="scientific">Lentzea waywayandensis</name>
    <dbReference type="NCBI Taxonomy" id="84724"/>
    <lineage>
        <taxon>Bacteria</taxon>
        <taxon>Bacillati</taxon>
        <taxon>Actinomycetota</taxon>
        <taxon>Actinomycetes</taxon>
        <taxon>Pseudonocardiales</taxon>
        <taxon>Pseudonocardiaceae</taxon>
        <taxon>Lentzea</taxon>
    </lineage>
</organism>
<gene>
    <name evidence="1" type="ORF">SAMN04488564_12273</name>
</gene>
<dbReference type="STRING" id="84724.SAMN04488564_12273"/>
<evidence type="ECO:0000313" key="2">
    <source>
        <dbReference type="Proteomes" id="UP000198583"/>
    </source>
</evidence>